<feature type="compositionally biased region" description="Polar residues" evidence="1">
    <location>
        <begin position="57"/>
        <end position="83"/>
    </location>
</feature>
<protein>
    <submittedName>
        <fullName evidence="2">Uncharacterized protein</fullName>
    </submittedName>
</protein>
<organism evidence="2 3">
    <name type="scientific">Trichonephila clavipes</name>
    <name type="common">Golden silk orbweaver</name>
    <name type="synonym">Nephila clavipes</name>
    <dbReference type="NCBI Taxonomy" id="2585209"/>
    <lineage>
        <taxon>Eukaryota</taxon>
        <taxon>Metazoa</taxon>
        <taxon>Ecdysozoa</taxon>
        <taxon>Arthropoda</taxon>
        <taxon>Chelicerata</taxon>
        <taxon>Arachnida</taxon>
        <taxon>Araneae</taxon>
        <taxon>Araneomorphae</taxon>
        <taxon>Entelegynae</taxon>
        <taxon>Araneoidea</taxon>
        <taxon>Nephilidae</taxon>
        <taxon>Trichonephila</taxon>
    </lineage>
</organism>
<keyword evidence="3" id="KW-1185">Reference proteome</keyword>
<feature type="region of interest" description="Disordered" evidence="1">
    <location>
        <begin position="43"/>
        <end position="83"/>
    </location>
</feature>
<dbReference type="AlphaFoldDB" id="A0A8X6S2K8"/>
<evidence type="ECO:0000313" key="2">
    <source>
        <dbReference type="EMBL" id="GFY03435.1"/>
    </source>
</evidence>
<name>A0A8X6S2K8_TRICX</name>
<accession>A0A8X6S2K8</accession>
<gene>
    <name evidence="2" type="ORF">TNCV_3131931</name>
</gene>
<reference evidence="2" key="1">
    <citation type="submission" date="2020-08" db="EMBL/GenBank/DDBJ databases">
        <title>Multicomponent nature underlies the extraordinary mechanical properties of spider dragline silk.</title>
        <authorList>
            <person name="Kono N."/>
            <person name="Nakamura H."/>
            <person name="Mori M."/>
            <person name="Yoshida Y."/>
            <person name="Ohtoshi R."/>
            <person name="Malay A.D."/>
            <person name="Moran D.A.P."/>
            <person name="Tomita M."/>
            <person name="Numata K."/>
            <person name="Arakawa K."/>
        </authorList>
    </citation>
    <scope>NUCLEOTIDE SEQUENCE</scope>
</reference>
<comment type="caution">
    <text evidence="2">The sequence shown here is derived from an EMBL/GenBank/DDBJ whole genome shotgun (WGS) entry which is preliminary data.</text>
</comment>
<dbReference type="Proteomes" id="UP000887159">
    <property type="component" value="Unassembled WGS sequence"/>
</dbReference>
<dbReference type="EMBL" id="BMAU01021237">
    <property type="protein sequence ID" value="GFY03435.1"/>
    <property type="molecule type" value="Genomic_DNA"/>
</dbReference>
<proteinExistence type="predicted"/>
<evidence type="ECO:0000256" key="1">
    <source>
        <dbReference type="SAM" id="MobiDB-lite"/>
    </source>
</evidence>
<evidence type="ECO:0000313" key="3">
    <source>
        <dbReference type="Proteomes" id="UP000887159"/>
    </source>
</evidence>
<sequence length="83" mass="9313">MAHLMENFNQYLKKSQAIIFKKGNFKNKLNPLKLFRNPIPCFTHTEKKRPPGVGSLNAGSPLSRQRNSSAAYPSPQGFSPQPN</sequence>